<evidence type="ECO:0000313" key="1">
    <source>
        <dbReference type="EMBL" id="ABG06329.1"/>
    </source>
</evidence>
<reference evidence="1" key="1">
    <citation type="submission" date="2006-06" db="EMBL/GenBank/DDBJ databases">
        <title>Complete sequence of chromosome of Mycobacterium sp. MCS.</title>
        <authorList>
            <consortium name="US DOE Joint Genome Institute"/>
            <person name="Copeland A."/>
            <person name="Lucas S."/>
            <person name="Lapidus A."/>
            <person name="Barry K."/>
            <person name="Detter J.C."/>
            <person name="Glavina del Rio T."/>
            <person name="Hammon N."/>
            <person name="Israni S."/>
            <person name="Dalin E."/>
            <person name="Tice H."/>
            <person name="Pitluck S."/>
            <person name="Martinez M."/>
            <person name="Schmutz J."/>
            <person name="Larimer F."/>
            <person name="Land M."/>
            <person name="Hauser L."/>
            <person name="Kyrpides N."/>
            <person name="Kim E."/>
            <person name="Miller C.D."/>
            <person name="Hughes J.E."/>
            <person name="Anderson A.J."/>
            <person name="Sims R.C."/>
            <person name="Richardson P."/>
        </authorList>
    </citation>
    <scope>NUCLEOTIDE SEQUENCE [LARGE SCALE GENOMIC DNA]</scope>
    <source>
        <strain evidence="1">MCS</strain>
    </source>
</reference>
<proteinExistence type="predicted"/>
<accession>A0A5Q5BDU4</accession>
<sequence>MRHAFTGHIAGFGTDAGVRVVVGCWQTSPFGAFTDVMVQQPDEQRVLLAPDRAVADFVAATYHFDRVEVGPVAATLEPDRLTVHSAVLDVKVSIGGPAPLDRLLRLVPARLATAPWWLRAVDPVASRLVRGVHTAGTAGHGRREFYGVRRSRRITALAGRYRDVDLGGLQPLRPPVSFGFASAPAAPQLVAVTTTIIDAG</sequence>
<gene>
    <name evidence="1" type="ordered locus">Mmcs_0208</name>
</gene>
<protein>
    <submittedName>
        <fullName evidence="1">Uncharacterized protein</fullName>
    </submittedName>
</protein>
<dbReference type="EMBL" id="CP000384">
    <property type="protein sequence ID" value="ABG06329.1"/>
    <property type="molecule type" value="Genomic_DNA"/>
</dbReference>
<dbReference type="AlphaFoldDB" id="A0A5Q5BDU4"/>
<dbReference type="KEGG" id="mmc:Mmcs_0208"/>
<name>A0A5Q5BDU4_MYCSS</name>
<organism evidence="1">
    <name type="scientific">Mycobacterium sp. (strain MCS)</name>
    <dbReference type="NCBI Taxonomy" id="164756"/>
    <lineage>
        <taxon>Bacteria</taxon>
        <taxon>Bacillati</taxon>
        <taxon>Actinomycetota</taxon>
        <taxon>Actinomycetes</taxon>
        <taxon>Mycobacteriales</taxon>
        <taxon>Mycobacteriaceae</taxon>
        <taxon>Mycobacterium</taxon>
    </lineage>
</organism>